<proteinExistence type="predicted"/>
<reference evidence="1" key="1">
    <citation type="submission" date="2019-11" db="EMBL/GenBank/DDBJ databases">
        <authorList>
            <person name="Feng L."/>
        </authorList>
    </citation>
    <scope>NUCLEOTIDE SEQUENCE</scope>
    <source>
        <strain evidence="1">CbolteaeLFYP116</strain>
    </source>
</reference>
<name>A0A6M5FZU1_9FIRM</name>
<evidence type="ECO:0000313" key="1">
    <source>
        <dbReference type="EMBL" id="VYT50926.1"/>
    </source>
</evidence>
<sequence>MARSISNMDQLASALAPVMQSMVNQMADKVYETLNFYLQDYYTGWTPSSYRRTRDFLYSAVKTEARMQGNKYVAYIYIDYDAMDNYVNATGFQVATWANEGLHGGLSVSHKPHVWNDTMKHTVDNGSLLKEAIQYMKAKGLNVKG</sequence>
<dbReference type="GeneID" id="23113609"/>
<protein>
    <submittedName>
        <fullName evidence="1">Uncharacterized protein</fullName>
    </submittedName>
</protein>
<dbReference type="RefSeq" id="WP_002575729.1">
    <property type="nucleotide sequence ID" value="NZ_BAABXO010000001.1"/>
</dbReference>
<accession>A0A6M5FZU1</accession>
<organism evidence="1">
    <name type="scientific">Enterocloster bolteae</name>
    <dbReference type="NCBI Taxonomy" id="208479"/>
    <lineage>
        <taxon>Bacteria</taxon>
        <taxon>Bacillati</taxon>
        <taxon>Bacillota</taxon>
        <taxon>Clostridia</taxon>
        <taxon>Lachnospirales</taxon>
        <taxon>Lachnospiraceae</taxon>
        <taxon>Enterocloster</taxon>
    </lineage>
</organism>
<dbReference type="AlphaFoldDB" id="A0A6M5FZU1"/>
<gene>
    <name evidence="1" type="ORF">CBLFYP116_04640</name>
</gene>
<dbReference type="EMBL" id="CACRTF010000017">
    <property type="protein sequence ID" value="VYT50926.1"/>
    <property type="molecule type" value="Genomic_DNA"/>
</dbReference>